<dbReference type="Gene3D" id="1.10.132.100">
    <property type="match status" value="1"/>
</dbReference>
<dbReference type="NCBIfam" id="TIGR02547">
    <property type="entry name" value="casA_cse1"/>
    <property type="match status" value="1"/>
</dbReference>
<dbReference type="OrthoDB" id="3187690at2"/>
<dbReference type="AlphaFoldDB" id="A0A7C8BM98"/>
<keyword evidence="2" id="KW-1185">Reference proteome</keyword>
<organism evidence="1 2">
    <name type="scientific">Pseudoclavibacter caeni</name>
    <dbReference type="NCBI Taxonomy" id="908846"/>
    <lineage>
        <taxon>Bacteria</taxon>
        <taxon>Bacillati</taxon>
        <taxon>Actinomycetota</taxon>
        <taxon>Actinomycetes</taxon>
        <taxon>Micrococcales</taxon>
        <taxon>Microbacteriaceae</taxon>
        <taxon>Pseudoclavibacter</taxon>
    </lineage>
</organism>
<dbReference type="CDD" id="cd09729">
    <property type="entry name" value="Cse1_I-E"/>
    <property type="match status" value="1"/>
</dbReference>
<gene>
    <name evidence="1" type="primary">casA</name>
    <name evidence="1" type="ORF">F8O02_08920</name>
</gene>
<protein>
    <submittedName>
        <fullName evidence="1">Type I-E CRISPR-associated protein Cse1/CasA</fullName>
    </submittedName>
</protein>
<dbReference type="RefSeq" id="WP_158036903.1">
    <property type="nucleotide sequence ID" value="NZ_BAAAZV010000009.1"/>
</dbReference>
<comment type="caution">
    <text evidence="1">The sequence shown here is derived from an EMBL/GenBank/DDBJ whole genome shotgun (WGS) entry which is preliminary data.</text>
</comment>
<reference evidence="1 2" key="1">
    <citation type="submission" date="2019-09" db="EMBL/GenBank/DDBJ databases">
        <title>Phylogeny of genus Pseudoclavibacter and closely related genus.</title>
        <authorList>
            <person name="Li Y."/>
        </authorList>
    </citation>
    <scope>NUCLEOTIDE SEQUENCE [LARGE SCALE GENOMIC DNA]</scope>
    <source>
        <strain evidence="1 2">JCM 16921</strain>
    </source>
</reference>
<dbReference type="Proteomes" id="UP000481339">
    <property type="component" value="Unassembled WGS sequence"/>
</dbReference>
<evidence type="ECO:0000313" key="1">
    <source>
        <dbReference type="EMBL" id="KAB1631044.1"/>
    </source>
</evidence>
<dbReference type="InterPro" id="IPR013381">
    <property type="entry name" value="CRISPR-assoc_prot_Cse1"/>
</dbReference>
<proteinExistence type="predicted"/>
<name>A0A7C8BM98_9MICO</name>
<dbReference type="EMBL" id="WBKA01000010">
    <property type="protein sequence ID" value="KAB1631044.1"/>
    <property type="molecule type" value="Genomic_DNA"/>
</dbReference>
<evidence type="ECO:0000313" key="2">
    <source>
        <dbReference type="Proteomes" id="UP000481339"/>
    </source>
</evidence>
<dbReference type="Pfam" id="PF09481">
    <property type="entry name" value="CRISPR_Cse1"/>
    <property type="match status" value="1"/>
</dbReference>
<sequence>MPEQHTRTTAAQAPATFNLLDEPWLPVERVDGSSDTLSLLEVFSQSRQITRFVGDLPLQDFALHRLLLAVLYGVLPGGASDEVWKVLWNGEFPTAVTAYLERYRHRFDLLDPEQPFYQVAGLTTAKGEMTGLERLILDVPNGHPFFTTRGGRGVTSISLAEAARWLVTAQAYDPSGIKSGAIGDDRVSKGKGYPIGVAWAGHLGGLLITGRTLHETLLLNFVGQQVQADVQWKPSDRLDDVPVWQRPQPTAAATQGLNQPADAVGSLRYFHGPATLYTWQSRRIRLAVTGDRVTGVLIANGDALKPQNAHQYEPMSAWRRSAPQEKKLNLATVYMPLEHQPDRALWRGIGQFLPVTTAETGSDRLSSLSTRWLSHLKFGAEPPLLPDDQLVQLKAFGVVYGSNSSVVDEVISDDLDLHLSLLSSRDPAVKGVLDSATALADQGVAQLTSFAANIAQAAGQPTDGPRQQARERAYELFDGAFREWVRRLTAETARHSTALESWKTTVGEVLRLTGDELIADAPPAAWAGREVSSGPNGATQLRNLPLADAWYRAAVYKLLNPGTKPQTIESSESRSDA</sequence>
<accession>A0A7C8BM98</accession>